<evidence type="ECO:0000313" key="3">
    <source>
        <dbReference type="Proteomes" id="UP000253857"/>
    </source>
</evidence>
<sequence>MTEKKAAFGNNFSPEQRAAALKRAAEMRAARAEYLARVKSGEVTIATALAEGKDNPVVGRIKAKRLLMALPGIGSAKTQSAMTAIGIAESRRVAGIGQRQAEKLIELFG</sequence>
<evidence type="ECO:0000259" key="1">
    <source>
        <dbReference type="Pfam" id="PF22525"/>
    </source>
</evidence>
<protein>
    <submittedName>
        <fullName evidence="2">Integration host factor</fullName>
    </submittedName>
</protein>
<dbReference type="EMBL" id="PPTY01000005">
    <property type="protein sequence ID" value="RDB87220.1"/>
    <property type="molecule type" value="Genomic_DNA"/>
</dbReference>
<dbReference type="AlphaFoldDB" id="A0A369N9C4"/>
<dbReference type="Proteomes" id="UP000253857">
    <property type="component" value="Unassembled WGS sequence"/>
</dbReference>
<gene>
    <name evidence="2" type="ORF">C1871_05115</name>
</gene>
<dbReference type="Gene3D" id="1.10.8.50">
    <property type="match status" value="1"/>
</dbReference>
<evidence type="ECO:0000313" key="2">
    <source>
        <dbReference type="EMBL" id="RDB87220.1"/>
    </source>
</evidence>
<dbReference type="Pfam" id="PF22525">
    <property type="entry name" value="H2TH_5"/>
    <property type="match status" value="1"/>
</dbReference>
<name>A0A369N9C4_EGGLN</name>
<dbReference type="NCBIfam" id="NF041260">
    <property type="entry name" value="actino_IHF"/>
    <property type="match status" value="1"/>
</dbReference>
<proteinExistence type="predicted"/>
<dbReference type="InterPro" id="IPR047806">
    <property type="entry name" value="IHF_actinobact"/>
</dbReference>
<feature type="domain" description="Integration host factor-like helix-two turn-helix" evidence="1">
    <location>
        <begin position="38"/>
        <end position="108"/>
    </location>
</feature>
<dbReference type="InterPro" id="IPR055201">
    <property type="entry name" value="IHF-like_H2TH"/>
</dbReference>
<reference evidence="2 3" key="1">
    <citation type="journal article" date="2018" name="Elife">
        <title>Discovery and characterization of a prevalent human gut bacterial enzyme sufficient for the inactivation of a family of plant toxins.</title>
        <authorList>
            <person name="Koppel N."/>
            <person name="Bisanz J.E."/>
            <person name="Pandelia M.E."/>
            <person name="Turnbaugh P.J."/>
            <person name="Balskus E.P."/>
        </authorList>
    </citation>
    <scope>NUCLEOTIDE SEQUENCE [LARGE SCALE GENOMIC DNA]</scope>
    <source>
        <strain evidence="2 3">FAA1-1-60AUCSF</strain>
    </source>
</reference>
<organism evidence="2 3">
    <name type="scientific">Eggerthella lenta</name>
    <name type="common">Eubacterium lentum</name>
    <dbReference type="NCBI Taxonomy" id="84112"/>
    <lineage>
        <taxon>Bacteria</taxon>
        <taxon>Bacillati</taxon>
        <taxon>Actinomycetota</taxon>
        <taxon>Coriobacteriia</taxon>
        <taxon>Eggerthellales</taxon>
        <taxon>Eggerthellaceae</taxon>
        <taxon>Eggerthella</taxon>
    </lineage>
</organism>
<dbReference type="RefSeq" id="WP_015540176.1">
    <property type="nucleotide sequence ID" value="NZ_JADMOT010000002.1"/>
</dbReference>
<comment type="caution">
    <text evidence="2">The sequence shown here is derived from an EMBL/GenBank/DDBJ whole genome shotgun (WGS) entry which is preliminary data.</text>
</comment>
<accession>A0A369N9C4</accession>